<sequence length="90" mass="10928">MTLCGHRRRVKRRIRNMRFCVHMQQQKPEATLSKFKKKLALTSLILLLWRFQLNFWSAFILGSDLCIRTSYHNTHSPAWICWKLLQIWLL</sequence>
<evidence type="ECO:0000313" key="1">
    <source>
        <dbReference type="EMBL" id="KAF9530433.1"/>
    </source>
</evidence>
<dbReference type="AlphaFoldDB" id="A0A9P6JS13"/>
<dbReference type="EMBL" id="MU157840">
    <property type="protein sequence ID" value="KAF9530433.1"/>
    <property type="molecule type" value="Genomic_DNA"/>
</dbReference>
<reference evidence="1" key="1">
    <citation type="submission" date="2020-11" db="EMBL/GenBank/DDBJ databases">
        <authorList>
            <consortium name="DOE Joint Genome Institute"/>
            <person name="Ahrendt S."/>
            <person name="Riley R."/>
            <person name="Andreopoulos W."/>
            <person name="Labutti K."/>
            <person name="Pangilinan J."/>
            <person name="Ruiz-Duenas F.J."/>
            <person name="Barrasa J.M."/>
            <person name="Sanchez-Garcia M."/>
            <person name="Camarero S."/>
            <person name="Miyauchi S."/>
            <person name="Serrano A."/>
            <person name="Linde D."/>
            <person name="Babiker R."/>
            <person name="Drula E."/>
            <person name="Ayuso-Fernandez I."/>
            <person name="Pacheco R."/>
            <person name="Padilla G."/>
            <person name="Ferreira P."/>
            <person name="Barriuso J."/>
            <person name="Kellner H."/>
            <person name="Castanera R."/>
            <person name="Alfaro M."/>
            <person name="Ramirez L."/>
            <person name="Pisabarro A.G."/>
            <person name="Kuo A."/>
            <person name="Tritt A."/>
            <person name="Lipzen A."/>
            <person name="He G."/>
            <person name="Yan M."/>
            <person name="Ng V."/>
            <person name="Cullen D."/>
            <person name="Martin F."/>
            <person name="Rosso M.-N."/>
            <person name="Henrissat B."/>
            <person name="Hibbett D."/>
            <person name="Martinez A.T."/>
            <person name="Grigoriev I.V."/>
        </authorList>
    </citation>
    <scope>NUCLEOTIDE SEQUENCE</scope>
    <source>
        <strain evidence="1">CBS 506.95</strain>
    </source>
</reference>
<evidence type="ECO:0000313" key="2">
    <source>
        <dbReference type="Proteomes" id="UP000807306"/>
    </source>
</evidence>
<keyword evidence="2" id="KW-1185">Reference proteome</keyword>
<comment type="caution">
    <text evidence="1">The sequence shown here is derived from an EMBL/GenBank/DDBJ whole genome shotgun (WGS) entry which is preliminary data.</text>
</comment>
<dbReference type="Proteomes" id="UP000807306">
    <property type="component" value="Unassembled WGS sequence"/>
</dbReference>
<protein>
    <submittedName>
        <fullName evidence="1">Uncharacterized protein</fullName>
    </submittedName>
</protein>
<organism evidence="1 2">
    <name type="scientific">Crepidotus variabilis</name>
    <dbReference type="NCBI Taxonomy" id="179855"/>
    <lineage>
        <taxon>Eukaryota</taxon>
        <taxon>Fungi</taxon>
        <taxon>Dikarya</taxon>
        <taxon>Basidiomycota</taxon>
        <taxon>Agaricomycotina</taxon>
        <taxon>Agaricomycetes</taxon>
        <taxon>Agaricomycetidae</taxon>
        <taxon>Agaricales</taxon>
        <taxon>Agaricineae</taxon>
        <taxon>Crepidotaceae</taxon>
        <taxon>Crepidotus</taxon>
    </lineage>
</organism>
<name>A0A9P6JS13_9AGAR</name>
<gene>
    <name evidence="1" type="ORF">CPB83DRAFT_180701</name>
</gene>
<accession>A0A9P6JS13</accession>
<proteinExistence type="predicted"/>